<organism evidence="2 3">
    <name type="scientific">Bradyrhizobium japonicum</name>
    <dbReference type="NCBI Taxonomy" id="375"/>
    <lineage>
        <taxon>Bacteria</taxon>
        <taxon>Pseudomonadati</taxon>
        <taxon>Pseudomonadota</taxon>
        <taxon>Alphaproteobacteria</taxon>
        <taxon>Hyphomicrobiales</taxon>
        <taxon>Nitrobacteraceae</taxon>
        <taxon>Bradyrhizobium</taxon>
    </lineage>
</organism>
<name>A0A0A3XNF1_BRAJP</name>
<evidence type="ECO:0000256" key="1">
    <source>
        <dbReference type="SAM" id="Phobius"/>
    </source>
</evidence>
<evidence type="ECO:0000313" key="2">
    <source>
        <dbReference type="EMBL" id="KGT75915.1"/>
    </source>
</evidence>
<protein>
    <submittedName>
        <fullName evidence="2">Uncharacterized protein</fullName>
    </submittedName>
</protein>
<proteinExistence type="predicted"/>
<evidence type="ECO:0000313" key="3">
    <source>
        <dbReference type="Proteomes" id="UP000030377"/>
    </source>
</evidence>
<sequence>MVVVLVGRGVDVSTGMSDAACPNEKPSAAIAAWSWLPLVLMILAAMLWPAPAGARDDGRYANSELKPWFDSLRSGKGPCCSDADGYALSDVDWTSNGTRYRVRIPRSNDPADKNAMVWVDVPEDAVITEPNRAGRTMVWPIWGYQGPSIRCFMPGSMT</sequence>
<comment type="caution">
    <text evidence="2">The sequence shown here is derived from an EMBL/GenBank/DDBJ whole genome shotgun (WGS) entry which is preliminary data.</text>
</comment>
<keyword evidence="1" id="KW-1133">Transmembrane helix</keyword>
<keyword evidence="1" id="KW-0472">Membrane</keyword>
<keyword evidence="1" id="KW-0812">Transmembrane</keyword>
<reference evidence="2 3" key="1">
    <citation type="submission" date="2014-09" db="EMBL/GenBank/DDBJ databases">
        <title>Draft genome of Bradyrhizobium japonicum Is-34.</title>
        <authorList>
            <person name="Tsurumaru H."/>
            <person name="Yamakawa T."/>
            <person name="Hashimoto S."/>
            <person name="Okizaki K."/>
            <person name="Kanesaki Y."/>
            <person name="Yoshikawa H."/>
            <person name="Yajima S."/>
        </authorList>
    </citation>
    <scope>NUCLEOTIDE SEQUENCE [LARGE SCALE GENOMIC DNA]</scope>
    <source>
        <strain evidence="2 3">Is-34</strain>
    </source>
</reference>
<gene>
    <name evidence="2" type="ORF">MA20_31770</name>
</gene>
<dbReference type="EMBL" id="JRPN01000024">
    <property type="protein sequence ID" value="KGT75915.1"/>
    <property type="molecule type" value="Genomic_DNA"/>
</dbReference>
<feature type="transmembrane region" description="Helical" evidence="1">
    <location>
        <begin position="32"/>
        <end position="50"/>
    </location>
</feature>
<dbReference type="Proteomes" id="UP000030377">
    <property type="component" value="Unassembled WGS sequence"/>
</dbReference>
<accession>A0A0A3XNF1</accession>
<dbReference type="AlphaFoldDB" id="A0A0A3XNF1"/>